<evidence type="ECO:0008006" key="4">
    <source>
        <dbReference type="Google" id="ProtNLM"/>
    </source>
</evidence>
<evidence type="ECO:0000256" key="1">
    <source>
        <dbReference type="SAM" id="SignalP"/>
    </source>
</evidence>
<organism evidence="2 3">
    <name type="scientific">Trichomalopsis sarcophagae</name>
    <dbReference type="NCBI Taxonomy" id="543379"/>
    <lineage>
        <taxon>Eukaryota</taxon>
        <taxon>Metazoa</taxon>
        <taxon>Ecdysozoa</taxon>
        <taxon>Arthropoda</taxon>
        <taxon>Hexapoda</taxon>
        <taxon>Insecta</taxon>
        <taxon>Pterygota</taxon>
        <taxon>Neoptera</taxon>
        <taxon>Endopterygota</taxon>
        <taxon>Hymenoptera</taxon>
        <taxon>Apocrita</taxon>
        <taxon>Proctotrupomorpha</taxon>
        <taxon>Chalcidoidea</taxon>
        <taxon>Pteromalidae</taxon>
        <taxon>Pteromalinae</taxon>
        <taxon>Trichomalopsis</taxon>
    </lineage>
</organism>
<comment type="caution">
    <text evidence="2">The sequence shown here is derived from an EMBL/GenBank/DDBJ whole genome shotgun (WGS) entry which is preliminary data.</text>
</comment>
<sequence>MAGQSVTFVALLCVAVLSLMLVTFVEADCRYTICHDVRSSGDSCDSLGPGYKIKTWQRCNGFFGREDYCCRTFNCVQTLMVKPTMRLSVATCATAIAKIPIV</sequence>
<name>A0A232EJ97_9HYME</name>
<proteinExistence type="predicted"/>
<evidence type="ECO:0000313" key="3">
    <source>
        <dbReference type="Proteomes" id="UP000215335"/>
    </source>
</evidence>
<keyword evidence="3" id="KW-1185">Reference proteome</keyword>
<dbReference type="Proteomes" id="UP000215335">
    <property type="component" value="Unassembled WGS sequence"/>
</dbReference>
<gene>
    <name evidence="2" type="ORF">TSAR_009402</name>
</gene>
<feature type="chain" id="PRO_5013099241" description="UPAR/Ly6 domain-containing protein" evidence="1">
    <location>
        <begin position="28"/>
        <end position="102"/>
    </location>
</feature>
<protein>
    <recommendedName>
        <fullName evidence="4">UPAR/Ly6 domain-containing protein</fullName>
    </recommendedName>
</protein>
<reference evidence="2 3" key="1">
    <citation type="journal article" date="2017" name="Curr. Biol.">
        <title>The Evolution of Venom by Co-option of Single-Copy Genes.</title>
        <authorList>
            <person name="Martinson E.O."/>
            <person name="Mrinalini"/>
            <person name="Kelkar Y.D."/>
            <person name="Chang C.H."/>
            <person name="Werren J.H."/>
        </authorList>
    </citation>
    <scope>NUCLEOTIDE SEQUENCE [LARGE SCALE GENOMIC DNA]</scope>
    <source>
        <strain evidence="2 3">Alberta</strain>
        <tissue evidence="2">Whole body</tissue>
    </source>
</reference>
<dbReference type="EMBL" id="NNAY01004092">
    <property type="protein sequence ID" value="OXU18381.1"/>
    <property type="molecule type" value="Genomic_DNA"/>
</dbReference>
<keyword evidence="1" id="KW-0732">Signal</keyword>
<accession>A0A232EJ97</accession>
<feature type="signal peptide" evidence="1">
    <location>
        <begin position="1"/>
        <end position="27"/>
    </location>
</feature>
<evidence type="ECO:0000313" key="2">
    <source>
        <dbReference type="EMBL" id="OXU18381.1"/>
    </source>
</evidence>
<dbReference type="AlphaFoldDB" id="A0A232EJ97"/>